<protein>
    <submittedName>
        <fullName evidence="9">Protein ANTAGONIST OF LIKE HETEROCHROMATIN PROTEIN 1</fullName>
    </submittedName>
</protein>
<dbReference type="AlphaFoldDB" id="A0AAE1I2F2"/>
<evidence type="ECO:0000313" key="9">
    <source>
        <dbReference type="EMBL" id="KAK3931706.1"/>
    </source>
</evidence>
<name>A0AAE1I2F2_9NEOP</name>
<evidence type="ECO:0000256" key="7">
    <source>
        <dbReference type="ARBA" id="ARBA00023242"/>
    </source>
</evidence>
<feature type="domain" description="DDE Tnp4" evidence="8">
    <location>
        <begin position="168"/>
        <end position="292"/>
    </location>
</feature>
<keyword evidence="7" id="KW-0539">Nucleus</keyword>
<dbReference type="GO" id="GO:0046872">
    <property type="term" value="F:metal ion binding"/>
    <property type="evidence" value="ECO:0007669"/>
    <property type="project" value="UniProtKB-KW"/>
</dbReference>
<accession>A0AAE1I2F2</accession>
<comment type="subcellular location">
    <subcellularLocation>
        <location evidence="2">Nucleus</location>
    </subcellularLocation>
</comment>
<dbReference type="PANTHER" id="PTHR22930:SF85">
    <property type="entry name" value="GH03217P-RELATED"/>
    <property type="match status" value="1"/>
</dbReference>
<dbReference type="Pfam" id="PF13359">
    <property type="entry name" value="DDE_Tnp_4"/>
    <property type="match status" value="1"/>
</dbReference>
<comment type="similarity">
    <text evidence="3">Belongs to the HARBI1 family.</text>
</comment>
<evidence type="ECO:0000256" key="1">
    <source>
        <dbReference type="ARBA" id="ARBA00001968"/>
    </source>
</evidence>
<evidence type="ECO:0000256" key="6">
    <source>
        <dbReference type="ARBA" id="ARBA00022801"/>
    </source>
</evidence>
<reference evidence="9" key="1">
    <citation type="submission" date="2021-07" db="EMBL/GenBank/DDBJ databases">
        <authorList>
            <person name="Catto M.A."/>
            <person name="Jacobson A."/>
            <person name="Kennedy G."/>
            <person name="Labadie P."/>
            <person name="Hunt B.G."/>
            <person name="Srinivasan R."/>
        </authorList>
    </citation>
    <scope>NUCLEOTIDE SEQUENCE</scope>
    <source>
        <strain evidence="9">PL_HMW_Pooled</strain>
        <tissue evidence="9">Head</tissue>
    </source>
</reference>
<evidence type="ECO:0000259" key="8">
    <source>
        <dbReference type="Pfam" id="PF13359"/>
    </source>
</evidence>
<evidence type="ECO:0000313" key="10">
    <source>
        <dbReference type="Proteomes" id="UP001219518"/>
    </source>
</evidence>
<comment type="cofactor">
    <cofactor evidence="1">
        <name>a divalent metal cation</name>
        <dbReference type="ChEBI" id="CHEBI:60240"/>
    </cofactor>
</comment>
<dbReference type="InterPro" id="IPR045249">
    <property type="entry name" value="HARBI1-like"/>
</dbReference>
<evidence type="ECO:0000256" key="3">
    <source>
        <dbReference type="ARBA" id="ARBA00006958"/>
    </source>
</evidence>
<dbReference type="GO" id="GO:0004518">
    <property type="term" value="F:nuclease activity"/>
    <property type="evidence" value="ECO:0007669"/>
    <property type="project" value="UniProtKB-KW"/>
</dbReference>
<keyword evidence="4" id="KW-0540">Nuclease</keyword>
<evidence type="ECO:0000256" key="5">
    <source>
        <dbReference type="ARBA" id="ARBA00022723"/>
    </source>
</evidence>
<comment type="caution">
    <text evidence="9">The sequence shown here is derived from an EMBL/GenBank/DDBJ whole genome shotgun (WGS) entry which is preliminary data.</text>
</comment>
<evidence type="ECO:0000256" key="2">
    <source>
        <dbReference type="ARBA" id="ARBA00004123"/>
    </source>
</evidence>
<organism evidence="9 10">
    <name type="scientific">Frankliniella fusca</name>
    <dbReference type="NCBI Taxonomy" id="407009"/>
    <lineage>
        <taxon>Eukaryota</taxon>
        <taxon>Metazoa</taxon>
        <taxon>Ecdysozoa</taxon>
        <taxon>Arthropoda</taxon>
        <taxon>Hexapoda</taxon>
        <taxon>Insecta</taxon>
        <taxon>Pterygota</taxon>
        <taxon>Neoptera</taxon>
        <taxon>Paraneoptera</taxon>
        <taxon>Thysanoptera</taxon>
        <taxon>Terebrantia</taxon>
        <taxon>Thripoidea</taxon>
        <taxon>Thripidae</taxon>
        <taxon>Frankliniella</taxon>
    </lineage>
</organism>
<keyword evidence="10" id="KW-1185">Reference proteome</keyword>
<dbReference type="InterPro" id="IPR027806">
    <property type="entry name" value="HARBI1_dom"/>
</dbReference>
<dbReference type="PANTHER" id="PTHR22930">
    <property type="match status" value="1"/>
</dbReference>
<dbReference type="GO" id="GO:0005634">
    <property type="term" value="C:nucleus"/>
    <property type="evidence" value="ECO:0007669"/>
    <property type="project" value="UniProtKB-SubCell"/>
</dbReference>
<keyword evidence="6" id="KW-0378">Hydrolase</keyword>
<dbReference type="EMBL" id="JAHWGI010001429">
    <property type="protein sequence ID" value="KAK3931706.1"/>
    <property type="molecule type" value="Genomic_DNA"/>
</dbReference>
<gene>
    <name evidence="9" type="ORF">KUF71_008110</name>
</gene>
<keyword evidence="5" id="KW-0479">Metal-binding</keyword>
<reference evidence="9" key="2">
    <citation type="journal article" date="2023" name="BMC Genomics">
        <title>Pest status, molecular evolution, and epigenetic factors derived from the genome assembly of Frankliniella fusca, a thysanopteran phytovirus vector.</title>
        <authorList>
            <person name="Catto M.A."/>
            <person name="Labadie P.E."/>
            <person name="Jacobson A.L."/>
            <person name="Kennedy G.G."/>
            <person name="Srinivasan R."/>
            <person name="Hunt B.G."/>
        </authorList>
    </citation>
    <scope>NUCLEOTIDE SEQUENCE</scope>
    <source>
        <strain evidence="9">PL_HMW_Pooled</strain>
    </source>
</reference>
<evidence type="ECO:0000256" key="4">
    <source>
        <dbReference type="ARBA" id="ARBA00022722"/>
    </source>
</evidence>
<dbReference type="Proteomes" id="UP001219518">
    <property type="component" value="Unassembled WGS sequence"/>
</dbReference>
<dbReference type="GO" id="GO:0016787">
    <property type="term" value="F:hydrolase activity"/>
    <property type="evidence" value="ECO:0007669"/>
    <property type="project" value="UniProtKB-KW"/>
</dbReference>
<proteinExistence type="inferred from homology"/>
<sequence length="297" mass="34398">MDDEQRVLRHAIWLLEQALMEEEEVEIMAAEVIGRMGGRIMGMLEDEDDEGENWEKIQVDIDGIRYMVLLETLANCMVDTGRIQRVRKRLNVPLLTTLWILANPDTFRSVALHFGITPGVVHENDTILIECFREMRAMYIKWPDAAERRHIKTQFEAYCGLPGIVGAIDGTHNVVSAPSHQADRFRNRYKSHSYNTMAVCDHNLLIRDLHVGEEGSLHDSRVFRRSPLYRKLLEDENEELLEYDEHIIGDKAYTLMDCVMVPFKNRGNLNEQQRAFNQSLCRARVRIEHAFGKAFGQ</sequence>